<reference evidence="1" key="1">
    <citation type="journal article" date="2016" name="Nat. Genet.">
        <title>A high-quality carrot genome assembly provides new insights into carotenoid accumulation and asterid genome evolution.</title>
        <authorList>
            <person name="Iorizzo M."/>
            <person name="Ellison S."/>
            <person name="Senalik D."/>
            <person name="Zeng P."/>
            <person name="Satapoomin P."/>
            <person name="Huang J."/>
            <person name="Bowman M."/>
            <person name="Iovene M."/>
            <person name="Sanseverino W."/>
            <person name="Cavagnaro P."/>
            <person name="Yildiz M."/>
            <person name="Macko-Podgorni A."/>
            <person name="Moranska E."/>
            <person name="Grzebelus E."/>
            <person name="Grzebelus D."/>
            <person name="Ashrafi H."/>
            <person name="Zheng Z."/>
            <person name="Cheng S."/>
            <person name="Spooner D."/>
            <person name="Van Deynze A."/>
            <person name="Simon P."/>
        </authorList>
    </citation>
    <scope>NUCLEOTIDE SEQUENCE [LARGE SCALE GENOMIC DNA]</scope>
    <source>
        <tissue evidence="1">Leaf</tissue>
    </source>
</reference>
<comment type="caution">
    <text evidence="1">The sequence shown here is derived from an EMBL/GenBank/DDBJ whole genome shotgun (WGS) entry which is preliminary data.</text>
</comment>
<gene>
    <name evidence="1" type="ORF">DCAR_006549</name>
</gene>
<name>A0A166DUW0_DAUCS</name>
<sequence length="71" mass="8268">MLYNRNLAHHPLLNLKQDFQNYDKHSFHGQSCLKLNNLPKVFHVQKIRTPGGTFHFTGSSWKLSSTTSMIR</sequence>
<dbReference type="AlphaFoldDB" id="A0A166DUW0"/>
<evidence type="ECO:0000313" key="1">
    <source>
        <dbReference type="EMBL" id="KZN05712.1"/>
    </source>
</evidence>
<proteinExistence type="predicted"/>
<accession>A0A166DUW0</accession>
<dbReference type="Gramene" id="KZN05712">
    <property type="protein sequence ID" value="KZN05712"/>
    <property type="gene ID" value="DCAR_006549"/>
</dbReference>
<protein>
    <submittedName>
        <fullName evidence="1">Uncharacterized protein</fullName>
    </submittedName>
</protein>
<organism evidence="1">
    <name type="scientific">Daucus carota subsp. sativus</name>
    <name type="common">Carrot</name>
    <dbReference type="NCBI Taxonomy" id="79200"/>
    <lineage>
        <taxon>Eukaryota</taxon>
        <taxon>Viridiplantae</taxon>
        <taxon>Streptophyta</taxon>
        <taxon>Embryophyta</taxon>
        <taxon>Tracheophyta</taxon>
        <taxon>Spermatophyta</taxon>
        <taxon>Magnoliopsida</taxon>
        <taxon>eudicotyledons</taxon>
        <taxon>Gunneridae</taxon>
        <taxon>Pentapetalae</taxon>
        <taxon>asterids</taxon>
        <taxon>campanulids</taxon>
        <taxon>Apiales</taxon>
        <taxon>Apiaceae</taxon>
        <taxon>Apioideae</taxon>
        <taxon>Scandiceae</taxon>
        <taxon>Daucinae</taxon>
        <taxon>Daucus</taxon>
        <taxon>Daucus sect. Daucus</taxon>
    </lineage>
</organism>
<dbReference type="EMBL" id="LNRQ01000002">
    <property type="protein sequence ID" value="KZN05712.1"/>
    <property type="molecule type" value="Genomic_DNA"/>
</dbReference>